<dbReference type="Proteomes" id="UP001642487">
    <property type="component" value="Chromosome 11"/>
</dbReference>
<dbReference type="PANTHER" id="PTHR15496">
    <property type="entry name" value="GENERAL TRANSCRIPTION FACTOR 3C POLYPEPTIDE 4 FAMILY"/>
    <property type="match status" value="1"/>
</dbReference>
<reference evidence="4 5" key="1">
    <citation type="submission" date="2024-03" db="EMBL/GenBank/DDBJ databases">
        <authorList>
            <person name="Gkanogiannis A."/>
            <person name="Becerra Lopez-Lavalle L."/>
        </authorList>
    </citation>
    <scope>NUCLEOTIDE SEQUENCE [LARGE SCALE GENOMIC DNA]</scope>
</reference>
<evidence type="ECO:0000313" key="4">
    <source>
        <dbReference type="EMBL" id="CAK9312729.1"/>
    </source>
</evidence>
<protein>
    <recommendedName>
        <fullName evidence="3">Transcription factor IIIC 90kDa subunit N-terminal domain-containing protein</fullName>
    </recommendedName>
</protein>
<proteinExistence type="predicted"/>
<accession>A0ABP0XX46</accession>
<name>A0ABP0XX46_9ROSI</name>
<sequence>MESAILRRPSRVLTIPNAAATSFRLPPLRRLFTAVRFPPAQARREPLYASSAALFLLLLSPGFRPPPAAKPPAYNRKSSNRGLRTVDSRTLEERRAMVETYFQAVKLVAAPNYPNAVAWSDENLIAVASGPLVTILNPTSPFGARGTITIPASDPLRIGLIERKDLFTDCLLTTCLSRDDPPRAQSIAWSPIGLAPNAGCLLAVCTSEGCVKLYRPPFCDFSAEWIEIMDMSNKLYDYLESIKYGELDVLSSKCSDIPAKEGGNAVGGQEHFTKENSKRRKKDELNSNNESSLNRSLEKSKEKRPRRRTEDSSVPLLISAQQYASRSAMLLSLVVAWSPVIKPFHKVHSHQSSSVSVLAIGTKSGKVSFWKVNVPECYSLAECTVPTRVLLVGILQAHNSWINCISWMLFDSDSSNPKVLLATGSTDGSVRIWQCYCEELLASSDSNFASFSLLKEVISGEGMPTLLSLYAPNLPVHKLFLAIGRGSGSLEIRIFNLSSCEFDNVRLYNAHDHVVTGVAWAFDGRYLFTCSEDNILRGWSLDESSLREVPISLRIPDLGGSIDLSDRFRSCFGITVSPGNLVGAVVRNFDIESLDRMYEARSQKAAVQFFWIGGEEMEGMPNSSYFYTENFPDISKKEFVHWESSILWSLNQFKNPNKPMVVWDVVAALLGFRQSILEYVDHILLKWLSMSYLQWNKELSATKILSNVSRNVSTFSTRQLHLLNIICRHVVLSELIQDQVNNDLQNLERLNDAENENHILWKELLLSSERELRQRLIGLCFACAKLHSPSTTEYRPGFWYPIGLAEMQQWIRNNPEHLQESVKVIASKAGKNCLSKHSAMEQCTYCSAPVPFESPEFGLCQGVKHNNGVGQSHKLVRCSVSMQVCPATTPLWFCICCYRSAFRLAPDILFQMSETPDFRSLTLSKSEIPSRPLCPFCGILLQRRQPDFLLSACPV</sequence>
<evidence type="ECO:0000259" key="3">
    <source>
        <dbReference type="Pfam" id="PF12657"/>
    </source>
</evidence>
<dbReference type="SMART" id="SM00320">
    <property type="entry name" value="WD40"/>
    <property type="match status" value="3"/>
</dbReference>
<feature type="domain" description="Transcription factor IIIC 90kDa subunit N-terminal" evidence="3">
    <location>
        <begin position="119"/>
        <end position="528"/>
    </location>
</feature>
<dbReference type="SUPFAM" id="SSF50978">
    <property type="entry name" value="WD40 repeat-like"/>
    <property type="match status" value="1"/>
</dbReference>
<dbReference type="Pfam" id="PF12657">
    <property type="entry name" value="TFIIIC_delta"/>
    <property type="match status" value="1"/>
</dbReference>
<dbReference type="InterPro" id="IPR044230">
    <property type="entry name" value="GTF3C4"/>
</dbReference>
<feature type="region of interest" description="Disordered" evidence="2">
    <location>
        <begin position="261"/>
        <end position="311"/>
    </location>
</feature>
<evidence type="ECO:0000313" key="5">
    <source>
        <dbReference type="Proteomes" id="UP001642487"/>
    </source>
</evidence>
<dbReference type="PANTHER" id="PTHR15496:SF2">
    <property type="entry name" value="GENERAL TRANSCRIPTION FACTOR 3C POLYPEPTIDE 4"/>
    <property type="match status" value="1"/>
</dbReference>
<dbReference type="Gene3D" id="2.130.10.10">
    <property type="entry name" value="YVTN repeat-like/Quinoprotein amine dehydrogenase"/>
    <property type="match status" value="2"/>
</dbReference>
<organism evidence="4 5">
    <name type="scientific">Citrullus colocynthis</name>
    <name type="common">colocynth</name>
    <dbReference type="NCBI Taxonomy" id="252529"/>
    <lineage>
        <taxon>Eukaryota</taxon>
        <taxon>Viridiplantae</taxon>
        <taxon>Streptophyta</taxon>
        <taxon>Embryophyta</taxon>
        <taxon>Tracheophyta</taxon>
        <taxon>Spermatophyta</taxon>
        <taxon>Magnoliopsida</taxon>
        <taxon>eudicotyledons</taxon>
        <taxon>Gunneridae</taxon>
        <taxon>Pentapetalae</taxon>
        <taxon>rosids</taxon>
        <taxon>fabids</taxon>
        <taxon>Cucurbitales</taxon>
        <taxon>Cucurbitaceae</taxon>
        <taxon>Benincaseae</taxon>
        <taxon>Citrullus</taxon>
    </lineage>
</organism>
<feature type="repeat" description="WD" evidence="1">
    <location>
        <begin position="508"/>
        <end position="549"/>
    </location>
</feature>
<dbReference type="EMBL" id="OZ021745">
    <property type="protein sequence ID" value="CAK9312729.1"/>
    <property type="molecule type" value="Genomic_DNA"/>
</dbReference>
<dbReference type="InterPro" id="IPR001680">
    <property type="entry name" value="WD40_rpt"/>
</dbReference>
<keyword evidence="5" id="KW-1185">Reference proteome</keyword>
<dbReference type="InterPro" id="IPR036322">
    <property type="entry name" value="WD40_repeat_dom_sf"/>
</dbReference>
<dbReference type="InterPro" id="IPR024761">
    <property type="entry name" value="TFIIIC_delta_N"/>
</dbReference>
<evidence type="ECO:0000256" key="1">
    <source>
        <dbReference type="PROSITE-ProRule" id="PRU00221"/>
    </source>
</evidence>
<evidence type="ECO:0000256" key="2">
    <source>
        <dbReference type="SAM" id="MobiDB-lite"/>
    </source>
</evidence>
<feature type="repeat" description="WD" evidence="1">
    <location>
        <begin position="420"/>
        <end position="434"/>
    </location>
</feature>
<keyword evidence="1" id="KW-0853">WD repeat</keyword>
<feature type="compositionally biased region" description="Low complexity" evidence="2">
    <location>
        <begin position="286"/>
        <end position="295"/>
    </location>
</feature>
<dbReference type="InterPro" id="IPR015943">
    <property type="entry name" value="WD40/YVTN_repeat-like_dom_sf"/>
</dbReference>
<gene>
    <name evidence="4" type="ORF">CITCOLO1_LOCUS4436</name>
</gene>
<dbReference type="PROSITE" id="PS50082">
    <property type="entry name" value="WD_REPEATS_2"/>
    <property type="match status" value="2"/>
</dbReference>
<dbReference type="PROSITE" id="PS50294">
    <property type="entry name" value="WD_REPEATS_REGION"/>
    <property type="match status" value="1"/>
</dbReference>